<dbReference type="Gene3D" id="3.40.630.30">
    <property type="match status" value="1"/>
</dbReference>
<dbReference type="RefSeq" id="WP_184789501.1">
    <property type="nucleotide sequence ID" value="NZ_BONT01000033.1"/>
</dbReference>
<keyword evidence="1 4" id="KW-0808">Transferase</keyword>
<accession>A0A841FL69</accession>
<dbReference type="InterPro" id="IPR016181">
    <property type="entry name" value="Acyl_CoA_acyltransferase"/>
</dbReference>
<evidence type="ECO:0000259" key="3">
    <source>
        <dbReference type="PROSITE" id="PS51186"/>
    </source>
</evidence>
<protein>
    <submittedName>
        <fullName evidence="4">RimJ/RimL family protein N-acetyltransferase</fullName>
    </submittedName>
</protein>
<evidence type="ECO:0000313" key="5">
    <source>
        <dbReference type="Proteomes" id="UP000548476"/>
    </source>
</evidence>
<dbReference type="EMBL" id="JACHGT010000009">
    <property type="protein sequence ID" value="MBB6036675.1"/>
    <property type="molecule type" value="Genomic_DNA"/>
</dbReference>
<sequence length="156" mass="16457">MTTVELRRLTTGDLPALSRIAVADATPDEVMPPVDGPPGWTPARVAAFTDFQHTRLTEPGRRSYLITADGEPAGVIRLDDTGPHTAETGYWIARSHRRKGVATAAVALILTEARTLGLTGVTAETTLDNPGSRAALARNGADCTVDGPGVRAAFRL</sequence>
<gene>
    <name evidence="4" type="ORF">HNR73_004546</name>
</gene>
<comment type="caution">
    <text evidence="4">The sequence shown here is derived from an EMBL/GenBank/DDBJ whole genome shotgun (WGS) entry which is preliminary data.</text>
</comment>
<keyword evidence="2" id="KW-0012">Acyltransferase</keyword>
<dbReference type="InterPro" id="IPR050832">
    <property type="entry name" value="Bact_Acetyltransf"/>
</dbReference>
<dbReference type="CDD" id="cd04301">
    <property type="entry name" value="NAT_SF"/>
    <property type="match status" value="1"/>
</dbReference>
<reference evidence="4 5" key="1">
    <citation type="submission" date="2020-08" db="EMBL/GenBank/DDBJ databases">
        <title>Genomic Encyclopedia of Type Strains, Phase IV (KMG-IV): sequencing the most valuable type-strain genomes for metagenomic binning, comparative biology and taxonomic classification.</title>
        <authorList>
            <person name="Goeker M."/>
        </authorList>
    </citation>
    <scope>NUCLEOTIDE SEQUENCE [LARGE SCALE GENOMIC DNA]</scope>
    <source>
        <strain evidence="4 5">YIM 65646</strain>
    </source>
</reference>
<evidence type="ECO:0000256" key="1">
    <source>
        <dbReference type="ARBA" id="ARBA00022679"/>
    </source>
</evidence>
<feature type="domain" description="N-acetyltransferase" evidence="3">
    <location>
        <begin position="4"/>
        <end position="156"/>
    </location>
</feature>
<keyword evidence="5" id="KW-1185">Reference proteome</keyword>
<evidence type="ECO:0000313" key="4">
    <source>
        <dbReference type="EMBL" id="MBB6036675.1"/>
    </source>
</evidence>
<dbReference type="GO" id="GO:0016747">
    <property type="term" value="F:acyltransferase activity, transferring groups other than amino-acyl groups"/>
    <property type="evidence" value="ECO:0007669"/>
    <property type="project" value="InterPro"/>
</dbReference>
<evidence type="ECO:0000256" key="2">
    <source>
        <dbReference type="ARBA" id="ARBA00023315"/>
    </source>
</evidence>
<dbReference type="AlphaFoldDB" id="A0A841FL69"/>
<dbReference type="InterPro" id="IPR000182">
    <property type="entry name" value="GNAT_dom"/>
</dbReference>
<proteinExistence type="predicted"/>
<dbReference type="PANTHER" id="PTHR43877">
    <property type="entry name" value="AMINOALKYLPHOSPHONATE N-ACETYLTRANSFERASE-RELATED-RELATED"/>
    <property type="match status" value="1"/>
</dbReference>
<dbReference type="PROSITE" id="PS51186">
    <property type="entry name" value="GNAT"/>
    <property type="match status" value="1"/>
</dbReference>
<dbReference type="SUPFAM" id="SSF55729">
    <property type="entry name" value="Acyl-CoA N-acyltransferases (Nat)"/>
    <property type="match status" value="1"/>
</dbReference>
<name>A0A841FL69_9ACTN</name>
<dbReference type="Pfam" id="PF13302">
    <property type="entry name" value="Acetyltransf_3"/>
    <property type="match status" value="1"/>
</dbReference>
<organism evidence="4 5">
    <name type="scientific">Phytomonospora endophytica</name>
    <dbReference type="NCBI Taxonomy" id="714109"/>
    <lineage>
        <taxon>Bacteria</taxon>
        <taxon>Bacillati</taxon>
        <taxon>Actinomycetota</taxon>
        <taxon>Actinomycetes</taxon>
        <taxon>Micromonosporales</taxon>
        <taxon>Micromonosporaceae</taxon>
        <taxon>Phytomonospora</taxon>
    </lineage>
</organism>
<dbReference type="Proteomes" id="UP000548476">
    <property type="component" value="Unassembled WGS sequence"/>
</dbReference>